<dbReference type="InterPro" id="IPR058548">
    <property type="entry name" value="MlaB-like_STAS"/>
</dbReference>
<sequence length="109" mass="11998">MTFETHEPARVTPVAQPFGLRVSGEIDWSNRRLLADALEWALTSDDRDIRLDLSGLTFIDVAGLRLIVAVAARLSPPRGLILSSASPLTLRLLDLTGWEHEPGLSVIRN</sequence>
<dbReference type="EMBL" id="FNDJ01000014">
    <property type="protein sequence ID" value="SDK22082.1"/>
    <property type="molecule type" value="Genomic_DNA"/>
</dbReference>
<dbReference type="InterPro" id="IPR036513">
    <property type="entry name" value="STAS_dom_sf"/>
</dbReference>
<dbReference type="STRING" id="633440.SAMN05421869_114269"/>
<dbReference type="AlphaFoldDB" id="A0A1G9A401"/>
<dbReference type="SUPFAM" id="SSF52091">
    <property type="entry name" value="SpoIIaa-like"/>
    <property type="match status" value="1"/>
</dbReference>
<evidence type="ECO:0000259" key="1">
    <source>
        <dbReference type="PROSITE" id="PS50801"/>
    </source>
</evidence>
<dbReference type="RefSeq" id="WP_090938834.1">
    <property type="nucleotide sequence ID" value="NZ_FNDJ01000014.1"/>
</dbReference>
<evidence type="ECO:0000313" key="3">
    <source>
        <dbReference type="Proteomes" id="UP000199202"/>
    </source>
</evidence>
<name>A0A1G9A401_9ACTN</name>
<dbReference type="OrthoDB" id="116243at2"/>
<organism evidence="2 3">
    <name type="scientific">Nonomuraea jiangxiensis</name>
    <dbReference type="NCBI Taxonomy" id="633440"/>
    <lineage>
        <taxon>Bacteria</taxon>
        <taxon>Bacillati</taxon>
        <taxon>Actinomycetota</taxon>
        <taxon>Actinomycetes</taxon>
        <taxon>Streptosporangiales</taxon>
        <taxon>Streptosporangiaceae</taxon>
        <taxon>Nonomuraea</taxon>
    </lineage>
</organism>
<protein>
    <submittedName>
        <fullName evidence="2">Anti-anti-sigma factor</fullName>
    </submittedName>
</protein>
<gene>
    <name evidence="2" type="ORF">SAMN05421869_114269</name>
</gene>
<accession>A0A1G9A401</accession>
<proteinExistence type="predicted"/>
<dbReference type="Proteomes" id="UP000199202">
    <property type="component" value="Unassembled WGS sequence"/>
</dbReference>
<dbReference type="CDD" id="cd07043">
    <property type="entry name" value="STAS_anti-anti-sigma_factors"/>
    <property type="match status" value="1"/>
</dbReference>
<dbReference type="Gene3D" id="3.30.750.24">
    <property type="entry name" value="STAS domain"/>
    <property type="match status" value="1"/>
</dbReference>
<dbReference type="Pfam" id="PF13466">
    <property type="entry name" value="STAS_2"/>
    <property type="match status" value="1"/>
</dbReference>
<evidence type="ECO:0000313" key="2">
    <source>
        <dbReference type="EMBL" id="SDK22082.1"/>
    </source>
</evidence>
<dbReference type="InterPro" id="IPR002645">
    <property type="entry name" value="STAS_dom"/>
</dbReference>
<reference evidence="2 3" key="1">
    <citation type="submission" date="2016-10" db="EMBL/GenBank/DDBJ databases">
        <authorList>
            <person name="de Groot N.N."/>
        </authorList>
    </citation>
    <scope>NUCLEOTIDE SEQUENCE [LARGE SCALE GENOMIC DNA]</scope>
    <source>
        <strain evidence="2 3">CGMCC 4.6533</strain>
    </source>
</reference>
<dbReference type="PROSITE" id="PS50801">
    <property type="entry name" value="STAS"/>
    <property type="match status" value="1"/>
</dbReference>
<feature type="domain" description="STAS" evidence="1">
    <location>
        <begin position="20"/>
        <end position="109"/>
    </location>
</feature>
<keyword evidence="3" id="KW-1185">Reference proteome</keyword>